<feature type="region of interest" description="Disordered" evidence="1">
    <location>
        <begin position="88"/>
        <end position="121"/>
    </location>
</feature>
<dbReference type="AlphaFoldDB" id="A0A3N0XP47"/>
<proteinExistence type="predicted"/>
<evidence type="ECO:0000313" key="2">
    <source>
        <dbReference type="EMBL" id="ROI83795.1"/>
    </source>
</evidence>
<comment type="caution">
    <text evidence="2">The sequence shown here is derived from an EMBL/GenBank/DDBJ whole genome shotgun (WGS) entry which is preliminary data.</text>
</comment>
<evidence type="ECO:0000313" key="3">
    <source>
        <dbReference type="Proteomes" id="UP000281406"/>
    </source>
</evidence>
<reference evidence="2 3" key="1">
    <citation type="submission" date="2018-10" db="EMBL/GenBank/DDBJ databases">
        <title>Genome assembly for a Yunnan-Guizhou Plateau 3E fish, Anabarilius grahami (Regan), and its evolutionary and genetic applications.</title>
        <authorList>
            <person name="Jiang W."/>
        </authorList>
    </citation>
    <scope>NUCLEOTIDE SEQUENCE [LARGE SCALE GENOMIC DNA]</scope>
    <source>
        <strain evidence="2">AG-KIZ</strain>
        <tissue evidence="2">Muscle</tissue>
    </source>
</reference>
<dbReference type="EMBL" id="RJVU01067364">
    <property type="protein sequence ID" value="ROI83795.1"/>
    <property type="molecule type" value="Genomic_DNA"/>
</dbReference>
<dbReference type="Proteomes" id="UP000281406">
    <property type="component" value="Unassembled WGS sequence"/>
</dbReference>
<accession>A0A3N0XP47</accession>
<organism evidence="2 3">
    <name type="scientific">Anabarilius grahami</name>
    <name type="common">Kanglang fish</name>
    <name type="synonym">Barilius grahami</name>
    <dbReference type="NCBI Taxonomy" id="495550"/>
    <lineage>
        <taxon>Eukaryota</taxon>
        <taxon>Metazoa</taxon>
        <taxon>Chordata</taxon>
        <taxon>Craniata</taxon>
        <taxon>Vertebrata</taxon>
        <taxon>Euteleostomi</taxon>
        <taxon>Actinopterygii</taxon>
        <taxon>Neopterygii</taxon>
        <taxon>Teleostei</taxon>
        <taxon>Ostariophysi</taxon>
        <taxon>Cypriniformes</taxon>
        <taxon>Xenocyprididae</taxon>
        <taxon>Xenocypridinae</taxon>
        <taxon>Xenocypridinae incertae sedis</taxon>
        <taxon>Anabarilius</taxon>
    </lineage>
</organism>
<evidence type="ECO:0000256" key="1">
    <source>
        <dbReference type="SAM" id="MobiDB-lite"/>
    </source>
</evidence>
<sequence>MGNISVILSESVLNSINSILILSSADRHAFDVHELRIFITRFALHKISMSLIRLSVEFSSSRTAHSAFDDDDDDVTRHLLDTRCINQPHTLSGSGLSEDEEITATSGTDEAVGAAGVMEGH</sequence>
<protein>
    <submittedName>
        <fullName evidence="2">Uncharacterized protein</fullName>
    </submittedName>
</protein>
<gene>
    <name evidence="2" type="ORF">DPX16_14737</name>
</gene>
<keyword evidence="3" id="KW-1185">Reference proteome</keyword>
<name>A0A3N0XP47_ANAGA</name>